<reference evidence="2" key="1">
    <citation type="submission" date="2008-04" db="EMBL/GenBank/DDBJ databases">
        <title>Draft genome sequence of Providencia stuartii (ATCC 25827).</title>
        <authorList>
            <person name="Sudarsanam P."/>
            <person name="Ley R."/>
            <person name="Guruge J."/>
            <person name="Turnbaugh P.J."/>
            <person name="Mahowald M."/>
            <person name="Liep D."/>
            <person name="Gordon J."/>
        </authorList>
    </citation>
    <scope>NUCLEOTIDE SEQUENCE [LARGE SCALE GENOMIC DNA]</scope>
    <source>
        <strain evidence="2">ATCC 25827</strain>
    </source>
</reference>
<dbReference type="AlphaFoldDB" id="A0AA86Z1N4"/>
<protein>
    <submittedName>
        <fullName evidence="1">Uncharacterized protein</fullName>
    </submittedName>
</protein>
<organism evidence="1 2">
    <name type="scientific">Providencia stuartii ATCC 25827</name>
    <dbReference type="NCBI Taxonomy" id="471874"/>
    <lineage>
        <taxon>Bacteria</taxon>
        <taxon>Pseudomonadati</taxon>
        <taxon>Pseudomonadota</taxon>
        <taxon>Gammaproteobacteria</taxon>
        <taxon>Enterobacterales</taxon>
        <taxon>Morganellaceae</taxon>
        <taxon>Providencia</taxon>
    </lineage>
</organism>
<sequence>MPIAEMVSLRKPSKYQRVTLNWQRDLIVTGEKAPSDIIE</sequence>
<accession>A0AA86Z1N4</accession>
<reference evidence="2" key="2">
    <citation type="submission" date="2008-04" db="EMBL/GenBank/DDBJ databases">
        <title>Draft genome sequence of Providencia stuartii(ATCC 25827).</title>
        <authorList>
            <person name="Sudarsanam P."/>
            <person name="Ley R."/>
            <person name="Guruge J."/>
            <person name="Turnbaugh P.J."/>
            <person name="Mahowald M."/>
            <person name="Liep D."/>
            <person name="Gordon J."/>
        </authorList>
    </citation>
    <scope>NUCLEOTIDE SEQUENCE [LARGE SCALE GENOMIC DNA]</scope>
    <source>
        <strain evidence="2">ATCC 25827</strain>
    </source>
</reference>
<comment type="caution">
    <text evidence="1">The sequence shown here is derived from an EMBL/GenBank/DDBJ whole genome shotgun (WGS) entry which is preliminary data.</text>
</comment>
<name>A0AA86Z1N4_PROST</name>
<reference evidence="1 2" key="3">
    <citation type="submission" date="2008-05" db="EMBL/GenBank/DDBJ databases">
        <authorList>
            <person name="Fulton L."/>
            <person name="Clifton S."/>
            <person name="Fulton B."/>
            <person name="Xu J."/>
            <person name="Minx P."/>
            <person name="Pepin K.H."/>
            <person name="Johnson M."/>
            <person name="Thiruvilangam P."/>
            <person name="Bhonagiri V."/>
            <person name="Nash W.E."/>
            <person name="Mardis E.R."/>
            <person name="Wilson R.K."/>
        </authorList>
    </citation>
    <scope>NUCLEOTIDE SEQUENCE [LARGE SCALE GENOMIC DNA]</scope>
    <source>
        <strain evidence="1 2">ATCC 25827</strain>
    </source>
</reference>
<evidence type="ECO:0000313" key="2">
    <source>
        <dbReference type="Proteomes" id="UP000004506"/>
    </source>
</evidence>
<dbReference type="Proteomes" id="UP000004506">
    <property type="component" value="Unassembled WGS sequence"/>
</dbReference>
<gene>
    <name evidence="1" type="ORF">PROSTU_01188</name>
</gene>
<proteinExistence type="predicted"/>
<dbReference type="EMBL" id="ABJD02000099">
    <property type="protein sequence ID" value="EDU60654.1"/>
    <property type="molecule type" value="Genomic_DNA"/>
</dbReference>
<evidence type="ECO:0000313" key="1">
    <source>
        <dbReference type="EMBL" id="EDU60654.1"/>
    </source>
</evidence>